<organism evidence="1 2">
    <name type="scientific">Coemansia furcata</name>
    <dbReference type="NCBI Taxonomy" id="417177"/>
    <lineage>
        <taxon>Eukaryota</taxon>
        <taxon>Fungi</taxon>
        <taxon>Fungi incertae sedis</taxon>
        <taxon>Zoopagomycota</taxon>
        <taxon>Kickxellomycotina</taxon>
        <taxon>Kickxellomycetes</taxon>
        <taxon>Kickxellales</taxon>
        <taxon>Kickxellaceae</taxon>
        <taxon>Coemansia</taxon>
    </lineage>
</organism>
<feature type="non-terminal residue" evidence="1">
    <location>
        <position position="714"/>
    </location>
</feature>
<evidence type="ECO:0000313" key="2">
    <source>
        <dbReference type="Proteomes" id="UP001140096"/>
    </source>
</evidence>
<evidence type="ECO:0000313" key="1">
    <source>
        <dbReference type="EMBL" id="KAJ2804487.1"/>
    </source>
</evidence>
<protein>
    <submittedName>
        <fullName evidence="1">Suppressor of glycerol defect</fullName>
    </submittedName>
</protein>
<proteinExistence type="predicted"/>
<dbReference type="EMBL" id="JANBUP010001632">
    <property type="protein sequence ID" value="KAJ2804487.1"/>
    <property type="molecule type" value="Genomic_DNA"/>
</dbReference>
<name>A0ACC1LBN7_9FUNG</name>
<keyword evidence="2" id="KW-1185">Reference proteome</keyword>
<gene>
    <name evidence="1" type="primary">SGD1</name>
    <name evidence="1" type="ORF">H4S07_004215</name>
</gene>
<reference evidence="1" key="1">
    <citation type="submission" date="2022-07" db="EMBL/GenBank/DDBJ databases">
        <title>Phylogenomic reconstructions and comparative analyses of Kickxellomycotina fungi.</title>
        <authorList>
            <person name="Reynolds N.K."/>
            <person name="Stajich J.E."/>
            <person name="Barry K."/>
            <person name="Grigoriev I.V."/>
            <person name="Crous P."/>
            <person name="Smith M.E."/>
        </authorList>
    </citation>
    <scope>NUCLEOTIDE SEQUENCE</scope>
    <source>
        <strain evidence="1">CBS 102833</strain>
    </source>
</reference>
<dbReference type="Proteomes" id="UP001140096">
    <property type="component" value="Unassembled WGS sequence"/>
</dbReference>
<sequence length="714" mass="78590">MSQKRKLKQNTDLPVRLATKIASDDAAGPSAGDDGRFKKRFKNGAASRKLARKQARDDKKQRKNISHKRAHGHAVPVPPAAKRKAAPSGTKAKTHSVASKGRATLTAKPAAAKKVITEAEERERLMRFAKRNQGMYQLLRDSNLVDNVDKEAGIENARDSAEDLEDRELRRLERNLGIKSNSKLASAFFDEGLGELFDGISFGSKDVQQKSQDPVNPRENTDAPVPKVDSEPESDQAPASELESESGSEADINDEDIGSGSEEDDDDDDDDDGNAIENDSEDDDMFGLNDFGSDGGDDGSESEDSDIAEMYKSQGVDFNPELTGYYSDSDDDASSVDRDEGDLDESTANEPDQSEVMPTHSAAPVVDSAESSGSKYIPPSLRRKLAEEAGQDDVRVAAIRKALQGQLNRLSEANIDGIIAQIEAQYAKYPRHHVNDVLTDLILQAIRSRIHMLDTFLYVNAALVGAVHRAVGLEPVAFLVQRLMEEFEMYFKRGALDAKGSGADKTQQPAGEVETLTPGKECQNLCVFLAELYNFQVISCQLVYDVIRMCIEDINEFTAELLLKLIRISGVQLRKDDPLALKEIVQQVNETIGKAGAKKFSVRCQFMVESLTNLKDNRMRNTMSASADNVAKLKKFLGNMDKRRSVASVEPINIGLQDIREVDTKGKWWLVGASWVGNQYDPENEGSSAGAREALRKMHDETGNSEMERLLKLA</sequence>
<comment type="caution">
    <text evidence="1">The sequence shown here is derived from an EMBL/GenBank/DDBJ whole genome shotgun (WGS) entry which is preliminary data.</text>
</comment>
<accession>A0ACC1LBN7</accession>